<keyword evidence="1" id="KW-1133">Transmembrane helix</keyword>
<dbReference type="Proteomes" id="UP000322253">
    <property type="component" value="Segment"/>
</dbReference>
<feature type="transmembrane region" description="Helical" evidence="1">
    <location>
        <begin position="46"/>
        <end position="70"/>
    </location>
</feature>
<reference evidence="2" key="1">
    <citation type="submission" date="2018-12" db="EMBL/GenBank/DDBJ databases">
        <title>Singled stranded DNA viruses identified in blackflies (Austrosimulium ungulatum) sampled in New Zealand.</title>
        <authorList>
            <person name="Kraberger S."/>
            <person name="Fontenele R.S."/>
            <person name="Schmidlin K."/>
            <person name="Walters M."/>
            <person name="Varsani A."/>
        </authorList>
    </citation>
    <scope>NUCLEOTIDE SEQUENCE [LARGE SCALE GENOMIC DNA]</scope>
    <source>
        <strain evidence="2">050</strain>
        <strain evidence="3">098</strain>
    </source>
</reference>
<evidence type="ECO:0000313" key="3">
    <source>
        <dbReference type="EMBL" id="QCQ84833.1"/>
    </source>
</evidence>
<keyword evidence="1" id="KW-0472">Membrane</keyword>
<keyword evidence="1" id="KW-0812">Transmembrane</keyword>
<dbReference type="EMBL" id="MK249175">
    <property type="protein sequence ID" value="QCQ84833.1"/>
    <property type="molecule type" value="Genomic_DNA"/>
</dbReference>
<dbReference type="EMBL" id="MK249152">
    <property type="protein sequence ID" value="QCQ84700.1"/>
    <property type="molecule type" value="Genomic_DNA"/>
</dbReference>
<evidence type="ECO:0000256" key="1">
    <source>
        <dbReference type="SAM" id="Phobius"/>
    </source>
</evidence>
<accession>A0A4P8PPF7</accession>
<protein>
    <submittedName>
        <fullName evidence="2">Uncharacterized protein</fullName>
    </submittedName>
</protein>
<dbReference type="Proteomes" id="UP000323690">
    <property type="component" value="Segment"/>
</dbReference>
<name>A0A4P8PPF7_9VIRU</name>
<organism evidence="2">
    <name type="scientific">Blackfly microvirus SF02</name>
    <dbReference type="NCBI Taxonomy" id="2576452"/>
    <lineage>
        <taxon>Viruses</taxon>
        <taxon>Monodnaviria</taxon>
        <taxon>Sangervirae</taxon>
        <taxon>Phixviricota</taxon>
        <taxon>Malgrandaviricetes</taxon>
        <taxon>Petitvirales</taxon>
        <taxon>Microviridae</taxon>
        <taxon>Microvirus</taxon>
    </lineage>
</organism>
<sequence length="72" mass="7870">MACGAPLSFGTIRALSFLLTSTFFVGTCEAARQRSAPEHVTTLFSFVYQFSVCSCVFLFCFFWGLGPAVLGR</sequence>
<proteinExistence type="predicted"/>
<evidence type="ECO:0000313" key="2">
    <source>
        <dbReference type="EMBL" id="QCQ84700.1"/>
    </source>
</evidence>